<evidence type="ECO:0000313" key="2">
    <source>
        <dbReference type="Proteomes" id="UP000059680"/>
    </source>
</evidence>
<dbReference type="AlphaFoldDB" id="A0A0P0XU94"/>
<name>A0A0P0XU94_ORYSJ</name>
<dbReference type="eggNOG" id="ENOG502SYWD">
    <property type="taxonomic scope" value="Eukaryota"/>
</dbReference>
<reference evidence="2" key="1">
    <citation type="journal article" date="2005" name="Nature">
        <title>The map-based sequence of the rice genome.</title>
        <authorList>
            <consortium name="International rice genome sequencing project (IRGSP)"/>
            <person name="Matsumoto T."/>
            <person name="Wu J."/>
            <person name="Kanamori H."/>
            <person name="Katayose Y."/>
            <person name="Fujisawa M."/>
            <person name="Namiki N."/>
            <person name="Mizuno H."/>
            <person name="Yamamoto K."/>
            <person name="Antonio B.A."/>
            <person name="Baba T."/>
            <person name="Sakata K."/>
            <person name="Nagamura Y."/>
            <person name="Aoki H."/>
            <person name="Arikawa K."/>
            <person name="Arita K."/>
            <person name="Bito T."/>
            <person name="Chiden Y."/>
            <person name="Fujitsuka N."/>
            <person name="Fukunaka R."/>
            <person name="Hamada M."/>
            <person name="Harada C."/>
            <person name="Hayashi A."/>
            <person name="Hijishita S."/>
            <person name="Honda M."/>
            <person name="Hosokawa S."/>
            <person name="Ichikawa Y."/>
            <person name="Idonuma A."/>
            <person name="Iijima M."/>
            <person name="Ikeda M."/>
            <person name="Ikeno M."/>
            <person name="Ito K."/>
            <person name="Ito S."/>
            <person name="Ito T."/>
            <person name="Ito Y."/>
            <person name="Ito Y."/>
            <person name="Iwabuchi A."/>
            <person name="Kamiya K."/>
            <person name="Karasawa W."/>
            <person name="Kurita K."/>
            <person name="Katagiri S."/>
            <person name="Kikuta A."/>
            <person name="Kobayashi H."/>
            <person name="Kobayashi N."/>
            <person name="Machita K."/>
            <person name="Maehara T."/>
            <person name="Masukawa M."/>
            <person name="Mizubayashi T."/>
            <person name="Mukai Y."/>
            <person name="Nagasaki H."/>
            <person name="Nagata Y."/>
            <person name="Naito S."/>
            <person name="Nakashima M."/>
            <person name="Nakama Y."/>
            <person name="Nakamichi Y."/>
            <person name="Nakamura M."/>
            <person name="Meguro A."/>
            <person name="Negishi M."/>
            <person name="Ohta I."/>
            <person name="Ohta T."/>
            <person name="Okamoto M."/>
            <person name="Ono N."/>
            <person name="Saji S."/>
            <person name="Sakaguchi M."/>
            <person name="Sakai K."/>
            <person name="Shibata M."/>
            <person name="Shimokawa T."/>
            <person name="Song J."/>
            <person name="Takazaki Y."/>
            <person name="Terasawa K."/>
            <person name="Tsugane M."/>
            <person name="Tsuji K."/>
            <person name="Ueda S."/>
            <person name="Waki K."/>
            <person name="Yamagata H."/>
            <person name="Yamamoto M."/>
            <person name="Yamamoto S."/>
            <person name="Yamane H."/>
            <person name="Yoshiki S."/>
            <person name="Yoshihara R."/>
            <person name="Yukawa K."/>
            <person name="Zhong H."/>
            <person name="Yano M."/>
            <person name="Yuan Q."/>
            <person name="Ouyang S."/>
            <person name="Liu J."/>
            <person name="Jones K.M."/>
            <person name="Gansberger K."/>
            <person name="Moffat K."/>
            <person name="Hill J."/>
            <person name="Bera J."/>
            <person name="Fadrosh D."/>
            <person name="Jin S."/>
            <person name="Johri S."/>
            <person name="Kim M."/>
            <person name="Overton L."/>
            <person name="Reardon M."/>
            <person name="Tsitrin T."/>
            <person name="Vuong H."/>
            <person name="Weaver B."/>
            <person name="Ciecko A."/>
            <person name="Tallon L."/>
            <person name="Jackson J."/>
            <person name="Pai G."/>
            <person name="Aken S.V."/>
            <person name="Utterback T."/>
            <person name="Reidmuller S."/>
            <person name="Feldblyum T."/>
            <person name="Hsiao J."/>
            <person name="Zismann V."/>
            <person name="Iobst S."/>
            <person name="de Vazeille A.R."/>
            <person name="Buell C.R."/>
            <person name="Ying K."/>
            <person name="Li Y."/>
            <person name="Lu T."/>
            <person name="Huang Y."/>
            <person name="Zhao Q."/>
            <person name="Feng Q."/>
            <person name="Zhang L."/>
            <person name="Zhu J."/>
            <person name="Weng Q."/>
            <person name="Mu J."/>
            <person name="Lu Y."/>
            <person name="Fan D."/>
            <person name="Liu Y."/>
            <person name="Guan J."/>
            <person name="Zhang Y."/>
            <person name="Yu S."/>
            <person name="Liu X."/>
            <person name="Zhang Y."/>
            <person name="Hong G."/>
            <person name="Han B."/>
            <person name="Choisne N."/>
            <person name="Demange N."/>
            <person name="Orjeda G."/>
            <person name="Samain S."/>
            <person name="Cattolico L."/>
            <person name="Pelletier E."/>
            <person name="Couloux A."/>
            <person name="Segurens B."/>
            <person name="Wincker P."/>
            <person name="D'Hont A."/>
            <person name="Scarpelli C."/>
            <person name="Weissenbach J."/>
            <person name="Salanoubat M."/>
            <person name="Quetier F."/>
            <person name="Yu Y."/>
            <person name="Kim H.R."/>
            <person name="Rambo T."/>
            <person name="Currie J."/>
            <person name="Collura K."/>
            <person name="Luo M."/>
            <person name="Yang T."/>
            <person name="Ammiraju J.S.S."/>
            <person name="Engler F."/>
            <person name="Soderlund C."/>
            <person name="Wing R.A."/>
            <person name="Palmer L.E."/>
            <person name="de la Bastide M."/>
            <person name="Spiegel L."/>
            <person name="Nascimento L."/>
            <person name="Zutavern T."/>
            <person name="O'Shaughnessy A."/>
            <person name="Dike S."/>
            <person name="Dedhia N."/>
            <person name="Preston R."/>
            <person name="Balija V."/>
            <person name="McCombie W.R."/>
            <person name="Chow T."/>
            <person name="Chen H."/>
            <person name="Chung M."/>
            <person name="Chen C."/>
            <person name="Shaw J."/>
            <person name="Wu H."/>
            <person name="Hsiao K."/>
            <person name="Chao Y."/>
            <person name="Chu M."/>
            <person name="Cheng C."/>
            <person name="Hour A."/>
            <person name="Lee P."/>
            <person name="Lin S."/>
            <person name="Lin Y."/>
            <person name="Liou J."/>
            <person name="Liu S."/>
            <person name="Hsing Y."/>
            <person name="Raghuvanshi S."/>
            <person name="Mohanty A."/>
            <person name="Bharti A.K."/>
            <person name="Gaur A."/>
            <person name="Gupta V."/>
            <person name="Kumar D."/>
            <person name="Ravi V."/>
            <person name="Vij S."/>
            <person name="Kapur A."/>
            <person name="Khurana P."/>
            <person name="Khurana P."/>
            <person name="Khurana J.P."/>
            <person name="Tyagi A.K."/>
            <person name="Gaikwad K."/>
            <person name="Singh A."/>
            <person name="Dalal V."/>
            <person name="Srivastava S."/>
            <person name="Dixit A."/>
            <person name="Pal A.K."/>
            <person name="Ghazi I.A."/>
            <person name="Yadav M."/>
            <person name="Pandit A."/>
            <person name="Bhargava A."/>
            <person name="Sureshbabu K."/>
            <person name="Batra K."/>
            <person name="Sharma T.R."/>
            <person name="Mohapatra T."/>
            <person name="Singh N.K."/>
            <person name="Messing J."/>
            <person name="Nelson A.B."/>
            <person name="Fuks G."/>
            <person name="Kavchok S."/>
            <person name="Keizer G."/>
            <person name="Linton E."/>
            <person name="Llaca V."/>
            <person name="Song R."/>
            <person name="Tanyolac B."/>
            <person name="Young S."/>
            <person name="Ho-Il K."/>
            <person name="Hahn J.H."/>
            <person name="Sangsakoo G."/>
            <person name="Vanavichit A."/>
            <person name="de Mattos Luiz.A.T."/>
            <person name="Zimmer P.D."/>
            <person name="Malone G."/>
            <person name="Dellagostin O."/>
            <person name="de Oliveira A.C."/>
            <person name="Bevan M."/>
            <person name="Bancroft I."/>
            <person name="Minx P."/>
            <person name="Cordum H."/>
            <person name="Wilson R."/>
            <person name="Cheng Z."/>
            <person name="Jin W."/>
            <person name="Jiang J."/>
            <person name="Leong S.A."/>
            <person name="Iwama H."/>
            <person name="Gojobori T."/>
            <person name="Itoh T."/>
            <person name="Niimura Y."/>
            <person name="Fujii Y."/>
            <person name="Habara T."/>
            <person name="Sakai H."/>
            <person name="Sato Y."/>
            <person name="Wilson G."/>
            <person name="Kumar K."/>
            <person name="McCouch S."/>
            <person name="Juretic N."/>
            <person name="Hoen D."/>
            <person name="Wright S."/>
            <person name="Bruskiewich R."/>
            <person name="Bureau T."/>
            <person name="Miyao A."/>
            <person name="Hirochika H."/>
            <person name="Nishikawa T."/>
            <person name="Kadowaki K."/>
            <person name="Sugiura M."/>
            <person name="Burr B."/>
            <person name="Sasaki T."/>
        </authorList>
    </citation>
    <scope>NUCLEOTIDE SEQUENCE [LARGE SCALE GENOMIC DNA]</scope>
    <source>
        <strain evidence="2">cv. Nipponbare</strain>
    </source>
</reference>
<keyword evidence="2" id="KW-1185">Reference proteome</keyword>
<reference evidence="1 2" key="3">
    <citation type="journal article" date="2013" name="Rice">
        <title>Improvement of the Oryza sativa Nipponbare reference genome using next generation sequence and optical map data.</title>
        <authorList>
            <person name="Kawahara Y."/>
            <person name="de la Bastide M."/>
            <person name="Hamilton J.P."/>
            <person name="Kanamori H."/>
            <person name="McCombie W.R."/>
            <person name="Ouyang S."/>
            <person name="Schwartz D.C."/>
            <person name="Tanaka T."/>
            <person name="Wu J."/>
            <person name="Zhou S."/>
            <person name="Childs K.L."/>
            <person name="Davidson R.M."/>
            <person name="Lin H."/>
            <person name="Quesada-Ocampo L."/>
            <person name="Vaillancourt B."/>
            <person name="Sakai H."/>
            <person name="Lee S.S."/>
            <person name="Kim J."/>
            <person name="Numa H."/>
            <person name="Itoh T."/>
            <person name="Buell C.R."/>
            <person name="Matsumoto T."/>
        </authorList>
    </citation>
    <scope>NUCLEOTIDE SEQUENCE [LARGE SCALE GENOMIC DNA]</scope>
    <source>
        <strain evidence="2">cv. Nipponbare</strain>
    </source>
</reference>
<proteinExistence type="predicted"/>
<protein>
    <submittedName>
        <fullName evidence="1">Os10g0392650 protein</fullName>
    </submittedName>
</protein>
<accession>A0A0P0XU94</accession>
<dbReference type="InParanoid" id="A0A0P0XU94"/>
<dbReference type="Gramene" id="Os10t0392650-00">
    <property type="protein sequence ID" value="Os10t0392650-00"/>
    <property type="gene ID" value="Os10g0392650"/>
</dbReference>
<dbReference type="EMBL" id="AP014966">
    <property type="protein sequence ID" value="BAT10680.1"/>
    <property type="molecule type" value="Genomic_DNA"/>
</dbReference>
<dbReference type="PaxDb" id="39947-A0A0P0XU94"/>
<organism evidence="1 2">
    <name type="scientific">Oryza sativa subsp. japonica</name>
    <name type="common">Rice</name>
    <dbReference type="NCBI Taxonomy" id="39947"/>
    <lineage>
        <taxon>Eukaryota</taxon>
        <taxon>Viridiplantae</taxon>
        <taxon>Streptophyta</taxon>
        <taxon>Embryophyta</taxon>
        <taxon>Tracheophyta</taxon>
        <taxon>Spermatophyta</taxon>
        <taxon>Magnoliopsida</taxon>
        <taxon>Liliopsida</taxon>
        <taxon>Poales</taxon>
        <taxon>Poaceae</taxon>
        <taxon>BOP clade</taxon>
        <taxon>Oryzoideae</taxon>
        <taxon>Oryzeae</taxon>
        <taxon>Oryzinae</taxon>
        <taxon>Oryza</taxon>
        <taxon>Oryza sativa</taxon>
    </lineage>
</organism>
<sequence>MDCSTSDSGEAGAAIGGSENRPYVELPLRSSFIVASAATVFRKMPCWSAIGAIPASPEHPFHVRRSPAIAVVATEEVKMASMVASQSRTSLEMSSVVKNGCRSTFSMNGSRRRRPVRLSYFFRILASPCS</sequence>
<evidence type="ECO:0000313" key="1">
    <source>
        <dbReference type="EMBL" id="BAT10680.1"/>
    </source>
</evidence>
<dbReference type="Proteomes" id="UP000059680">
    <property type="component" value="Chromosome 10"/>
</dbReference>
<reference evidence="1 2" key="2">
    <citation type="journal article" date="2013" name="Plant Cell Physiol.">
        <title>Rice Annotation Project Database (RAP-DB): an integrative and interactive database for rice genomics.</title>
        <authorList>
            <person name="Sakai H."/>
            <person name="Lee S.S."/>
            <person name="Tanaka T."/>
            <person name="Numa H."/>
            <person name="Kim J."/>
            <person name="Kawahara Y."/>
            <person name="Wakimoto H."/>
            <person name="Yang C.C."/>
            <person name="Iwamoto M."/>
            <person name="Abe T."/>
            <person name="Yamada Y."/>
            <person name="Muto A."/>
            <person name="Inokuchi H."/>
            <person name="Ikemura T."/>
            <person name="Matsumoto T."/>
            <person name="Sasaki T."/>
            <person name="Itoh T."/>
        </authorList>
    </citation>
    <scope>NUCLEOTIDE SEQUENCE [LARGE SCALE GENOMIC DNA]</scope>
    <source>
        <strain evidence="2">cv. Nipponbare</strain>
    </source>
</reference>
<gene>
    <name evidence="1" type="ordered locus">Os10g0392650</name>
    <name evidence="1" type="ORF">OSNPB_100392650</name>
</gene>